<dbReference type="InterPro" id="IPR001343">
    <property type="entry name" value="Hemolysn_Ca-bd"/>
</dbReference>
<dbReference type="PANTHER" id="PTHR38340">
    <property type="entry name" value="S-LAYER PROTEIN"/>
    <property type="match status" value="1"/>
</dbReference>
<dbReference type="RefSeq" id="WP_094037678.1">
    <property type="nucleotide sequence ID" value="NZ_CP022542.1"/>
</dbReference>
<dbReference type="KEGG" id="aht:ANTHELSMS3_04713"/>
<dbReference type="PROSITE" id="PS00330">
    <property type="entry name" value="HEMOLYSIN_CALCIUM"/>
    <property type="match status" value="3"/>
</dbReference>
<dbReference type="InterPro" id="IPR018511">
    <property type="entry name" value="Hemolysin-typ_Ca-bd_CS"/>
</dbReference>
<keyword evidence="4" id="KW-0614">Plasmid</keyword>
<keyword evidence="2" id="KW-0964">Secreted</keyword>
<evidence type="ECO:0000313" key="4">
    <source>
        <dbReference type="EMBL" id="ASP23611.1"/>
    </source>
</evidence>
<comment type="subcellular location">
    <subcellularLocation>
        <location evidence="1">Secreted</location>
    </subcellularLocation>
</comment>
<dbReference type="Proteomes" id="UP000203589">
    <property type="component" value="Plasmid pSMS3-2"/>
</dbReference>
<evidence type="ECO:0000256" key="1">
    <source>
        <dbReference type="ARBA" id="ARBA00004613"/>
    </source>
</evidence>
<dbReference type="PRINTS" id="PR00313">
    <property type="entry name" value="CABNDNGRPT"/>
</dbReference>
<feature type="compositionally biased region" description="Gly residues" evidence="3">
    <location>
        <begin position="303"/>
        <end position="312"/>
    </location>
</feature>
<feature type="compositionally biased region" description="Low complexity" evidence="3">
    <location>
        <begin position="319"/>
        <end position="328"/>
    </location>
</feature>
<dbReference type="AlphaFoldDB" id="A0A222ECC4"/>
<dbReference type="InterPro" id="IPR011049">
    <property type="entry name" value="Serralysin-like_metalloprot_C"/>
</dbReference>
<name>A0A222ECC4_9RHOB</name>
<dbReference type="Gene3D" id="2.150.10.10">
    <property type="entry name" value="Serralysin-like metalloprotease, C-terminal"/>
    <property type="match status" value="3"/>
</dbReference>
<feature type="region of interest" description="Disordered" evidence="3">
    <location>
        <begin position="303"/>
        <end position="360"/>
    </location>
</feature>
<dbReference type="InterPro" id="IPR050557">
    <property type="entry name" value="RTX_toxin/Mannuronan_C5-epim"/>
</dbReference>
<organism evidence="4 5">
    <name type="scientific">Antarctobacter heliothermus</name>
    <dbReference type="NCBI Taxonomy" id="74033"/>
    <lineage>
        <taxon>Bacteria</taxon>
        <taxon>Pseudomonadati</taxon>
        <taxon>Pseudomonadota</taxon>
        <taxon>Alphaproteobacteria</taxon>
        <taxon>Rhodobacterales</taxon>
        <taxon>Roseobacteraceae</taxon>
        <taxon>Antarctobacter</taxon>
    </lineage>
</organism>
<sequence>MTTTYQSSASTTVYAPNGATVVLRDYNDIYTANGDGFELMAGALVTSLFAYGFVWADDNGVEVRADNARIANFGTLTSFTGDAINLAGGAGLIEILNYGTMMANDGELIDIDSPGDKDIDLFNAGTMVARGADLVFDGAIGNFTLTNSGLMDGQDLAMSGSGFSRLVNTGEIFATRIDMRSTGPAVVINRGTLTDRDGTGDLVLTGDAAAGDTVVNAGTLLGSVALGGGADFFENAGPGVTSGAVRGEAGNDTLVGGESADLLEGGTDNDKLVGRGGDDVLHGGAGDDLIIAGLGSDVVTGGDGTDTISGGGGDDDLSGDGAADVLAGQDGSDLLEGGAGNDTLDGGDGNDTLEGGDDNDVLRGRAGEDELAGGLGLDFLTGGADADVFVFRTTAHAGTGAVRDQILDFEPGVDLINVVSMSPGVFAFVGTAAFSAPNQIRVIETATGSSIVQFDVDGDGTADAEIRVGGVTGLTADDFAL</sequence>
<protein>
    <submittedName>
        <fullName evidence="4">Leukotoxin</fullName>
    </submittedName>
</protein>
<dbReference type="GO" id="GO:0005509">
    <property type="term" value="F:calcium ion binding"/>
    <property type="evidence" value="ECO:0007669"/>
    <property type="project" value="InterPro"/>
</dbReference>
<evidence type="ECO:0000256" key="2">
    <source>
        <dbReference type="ARBA" id="ARBA00022525"/>
    </source>
</evidence>
<dbReference type="Pfam" id="PF00353">
    <property type="entry name" value="HemolysinCabind"/>
    <property type="match status" value="2"/>
</dbReference>
<accession>A0A222ECC4</accession>
<keyword evidence="5" id="KW-1185">Reference proteome</keyword>
<dbReference type="SUPFAM" id="SSF51120">
    <property type="entry name" value="beta-Roll"/>
    <property type="match status" value="2"/>
</dbReference>
<gene>
    <name evidence="4" type="ORF">ANTHELSMS3_04713</name>
</gene>
<geneLocation type="plasmid" evidence="5">
    <name>psms3-2</name>
</geneLocation>
<evidence type="ECO:0000256" key="3">
    <source>
        <dbReference type="SAM" id="MobiDB-lite"/>
    </source>
</evidence>
<reference evidence="4 5" key="1">
    <citation type="submission" date="2017-07" db="EMBL/GenBank/DDBJ databases">
        <title>Genome Sequence of Antarctobacter heliothermus Strain SMS3 Isolated from a culture of the Diatom Skeletonema marinoi.</title>
        <authorList>
            <person name="Topel M."/>
            <person name="Pinder M.I.M."/>
            <person name="Johansson O.N."/>
            <person name="Kourtchenko O."/>
            <person name="Godhe A."/>
            <person name="Clarke A.K."/>
        </authorList>
    </citation>
    <scope>NUCLEOTIDE SEQUENCE [LARGE SCALE GENOMIC DNA]</scope>
    <source>
        <strain evidence="4 5">SMS3</strain>
        <plasmid evidence="5">Plasmid psms3-2</plasmid>
    </source>
</reference>
<dbReference type="GO" id="GO:0005615">
    <property type="term" value="C:extracellular space"/>
    <property type="evidence" value="ECO:0007669"/>
    <property type="project" value="InterPro"/>
</dbReference>
<evidence type="ECO:0000313" key="5">
    <source>
        <dbReference type="Proteomes" id="UP000203589"/>
    </source>
</evidence>
<proteinExistence type="predicted"/>
<dbReference type="PANTHER" id="PTHR38340:SF1">
    <property type="entry name" value="S-LAYER PROTEIN"/>
    <property type="match status" value="1"/>
</dbReference>
<dbReference type="OrthoDB" id="733404at2"/>
<dbReference type="EMBL" id="CP022542">
    <property type="protein sequence ID" value="ASP23611.1"/>
    <property type="molecule type" value="Genomic_DNA"/>
</dbReference>